<comment type="function">
    <text evidence="4">Hydrolyzes ribosome-free peptidyl-tRNAs (with 1 or more amino acids incorporated), which drop off the ribosome during protein synthesis, or as a result of ribosome stalling.</text>
</comment>
<dbReference type="EMBL" id="SCKW01000040">
    <property type="protein sequence ID" value="RWZ78055.1"/>
    <property type="molecule type" value="Genomic_DNA"/>
</dbReference>
<protein>
    <recommendedName>
        <fullName evidence="4">Peptidyl-tRNA hydrolase</fullName>
        <shortName evidence="4">Pth</shortName>
        <ecNumber evidence="4">3.1.1.29</ecNumber>
    </recommendedName>
</protein>
<keyword evidence="4" id="KW-0963">Cytoplasm</keyword>
<feature type="active site" description="Proton acceptor" evidence="4">
    <location>
        <position position="24"/>
    </location>
</feature>
<organism evidence="5 6">
    <name type="scientific">Candidatus Chaera renei</name>
    <dbReference type="NCBI Taxonomy" id="2506947"/>
    <lineage>
        <taxon>Bacteria</taxon>
        <taxon>Candidatus Saccharimonadota</taxon>
        <taxon>Candidatus Saccharimonadia</taxon>
        <taxon>Candidatus Saccharimonadales</taxon>
        <taxon>Candidatus Saccharimonadaceae</taxon>
        <taxon>Candidatus Chaera</taxon>
    </lineage>
</organism>
<dbReference type="GO" id="GO:0000049">
    <property type="term" value="F:tRNA binding"/>
    <property type="evidence" value="ECO:0007669"/>
    <property type="project" value="UniProtKB-UniRule"/>
</dbReference>
<comment type="similarity">
    <text evidence="4">Belongs to the PTH family.</text>
</comment>
<dbReference type="InterPro" id="IPR036416">
    <property type="entry name" value="Pept_tRNA_hydro_sf"/>
</dbReference>
<dbReference type="HAMAP" id="MF_00083">
    <property type="entry name" value="Pept_tRNA_hydro_bact"/>
    <property type="match status" value="1"/>
</dbReference>
<sequence>MNSVKYRLIAGLGNPGEQYAGSRHNLGAEIISRLAKSQGVALTNSSKLPGRLAWLNGVHDKTLLFQPELFYNNSGQAIMTAAGFYKISPPDILVIHDELALPFGTLRLRLGGSHSGNKGIKSLIDCLGEEFWRLRAGIAGPHRPIGDDTGFVLGRFTADERELLPDIAAAASKIALDFSLGRPLTPSTTKIDQ</sequence>
<dbReference type="EC" id="3.1.1.29" evidence="4"/>
<comment type="subunit">
    <text evidence="4">Monomer.</text>
</comment>
<feature type="site" description="Stabilizes the basic form of H active site to accept a proton" evidence="4">
    <location>
        <position position="97"/>
    </location>
</feature>
<keyword evidence="6" id="KW-1185">Reference proteome</keyword>
<comment type="catalytic activity">
    <reaction evidence="4">
        <text>an N-acyl-L-alpha-aminoacyl-tRNA + H2O = an N-acyl-L-amino acid + a tRNA + H(+)</text>
        <dbReference type="Rhea" id="RHEA:54448"/>
        <dbReference type="Rhea" id="RHEA-COMP:10123"/>
        <dbReference type="Rhea" id="RHEA-COMP:13883"/>
        <dbReference type="ChEBI" id="CHEBI:15377"/>
        <dbReference type="ChEBI" id="CHEBI:15378"/>
        <dbReference type="ChEBI" id="CHEBI:59874"/>
        <dbReference type="ChEBI" id="CHEBI:78442"/>
        <dbReference type="ChEBI" id="CHEBI:138191"/>
        <dbReference type="EC" id="3.1.1.29"/>
    </reaction>
</comment>
<accession>A0A4Q0AFY5</accession>
<name>A0A4Q0AFY5_9BACT</name>
<dbReference type="GO" id="GO:0006515">
    <property type="term" value="P:protein quality control for misfolded or incompletely synthesized proteins"/>
    <property type="evidence" value="ECO:0007669"/>
    <property type="project" value="UniProtKB-UniRule"/>
</dbReference>
<dbReference type="GO" id="GO:0004045">
    <property type="term" value="F:peptidyl-tRNA hydrolase activity"/>
    <property type="evidence" value="ECO:0007669"/>
    <property type="project" value="UniProtKB-UniRule"/>
</dbReference>
<dbReference type="InterPro" id="IPR001328">
    <property type="entry name" value="Pept_tRNA_hydro"/>
</dbReference>
<dbReference type="GO" id="GO:0005737">
    <property type="term" value="C:cytoplasm"/>
    <property type="evidence" value="ECO:0007669"/>
    <property type="project" value="UniProtKB-SubCell"/>
</dbReference>
<dbReference type="PANTHER" id="PTHR17224:SF1">
    <property type="entry name" value="PEPTIDYL-TRNA HYDROLASE"/>
    <property type="match status" value="1"/>
</dbReference>
<reference evidence="5" key="1">
    <citation type="submission" date="2019-01" db="EMBL/GenBank/DDBJ databases">
        <title>Genomic signatures and co-occurrence patterns of the ultra-small Saccharimodia (Patescibacteria phylum) suggest a symbiotic lifestyle.</title>
        <authorList>
            <person name="Lemos L."/>
            <person name="Medeiros J."/>
            <person name="Andreote F."/>
            <person name="Fernandes G."/>
            <person name="Varani A."/>
            <person name="Oliveira G."/>
            <person name="Pylro V."/>
        </authorList>
    </citation>
    <scope>NUCLEOTIDE SEQUENCE [LARGE SCALE GENOMIC DNA]</scope>
    <source>
        <strain evidence="5">AMD01</strain>
    </source>
</reference>
<evidence type="ECO:0000256" key="4">
    <source>
        <dbReference type="HAMAP-Rule" id="MF_00083"/>
    </source>
</evidence>
<comment type="function">
    <text evidence="4">Catalyzes the release of premature peptidyl moieties from peptidyl-tRNA molecules trapped in stalled 50S ribosomal subunits, and thus maintains levels of free tRNAs and 50S ribosomes.</text>
</comment>
<keyword evidence="1 4" id="KW-0820">tRNA-binding</keyword>
<dbReference type="NCBIfam" id="TIGR00447">
    <property type="entry name" value="pth"/>
    <property type="match status" value="1"/>
</dbReference>
<evidence type="ECO:0000256" key="1">
    <source>
        <dbReference type="ARBA" id="ARBA00022555"/>
    </source>
</evidence>
<evidence type="ECO:0000256" key="2">
    <source>
        <dbReference type="ARBA" id="ARBA00022801"/>
    </source>
</evidence>
<dbReference type="Gene3D" id="3.40.50.1470">
    <property type="entry name" value="Peptidyl-tRNA hydrolase"/>
    <property type="match status" value="1"/>
</dbReference>
<evidence type="ECO:0000256" key="3">
    <source>
        <dbReference type="ARBA" id="ARBA00022884"/>
    </source>
</evidence>
<dbReference type="PANTHER" id="PTHR17224">
    <property type="entry name" value="PEPTIDYL-TRNA HYDROLASE"/>
    <property type="match status" value="1"/>
</dbReference>
<feature type="binding site" evidence="4">
    <location>
        <position position="70"/>
    </location>
    <ligand>
        <name>tRNA</name>
        <dbReference type="ChEBI" id="CHEBI:17843"/>
    </ligand>
</feature>
<dbReference type="GO" id="GO:0072344">
    <property type="term" value="P:rescue of stalled ribosome"/>
    <property type="evidence" value="ECO:0007669"/>
    <property type="project" value="UniProtKB-UniRule"/>
</dbReference>
<dbReference type="CDD" id="cd00462">
    <property type="entry name" value="PTH"/>
    <property type="match status" value="1"/>
</dbReference>
<dbReference type="AlphaFoldDB" id="A0A4Q0AFY5"/>
<feature type="binding site" evidence="4">
    <location>
        <position position="72"/>
    </location>
    <ligand>
        <name>tRNA</name>
        <dbReference type="ChEBI" id="CHEBI:17843"/>
    </ligand>
</feature>
<keyword evidence="3 4" id="KW-0694">RNA-binding</keyword>
<evidence type="ECO:0000313" key="5">
    <source>
        <dbReference type="EMBL" id="RWZ78055.1"/>
    </source>
</evidence>
<proteinExistence type="inferred from homology"/>
<feature type="binding site" evidence="4">
    <location>
        <position position="19"/>
    </location>
    <ligand>
        <name>tRNA</name>
        <dbReference type="ChEBI" id="CHEBI:17843"/>
    </ligand>
</feature>
<comment type="caution">
    <text evidence="4">Lacks conserved residue(s) required for the propagation of feature annotation.</text>
</comment>
<dbReference type="Pfam" id="PF01195">
    <property type="entry name" value="Pept_tRNA_hydro"/>
    <property type="match status" value="1"/>
</dbReference>
<evidence type="ECO:0000313" key="6">
    <source>
        <dbReference type="Proteomes" id="UP000289269"/>
    </source>
</evidence>
<gene>
    <name evidence="4" type="primary">pth</name>
    <name evidence="5" type="ORF">EOT04_03150</name>
</gene>
<dbReference type="Proteomes" id="UP000289269">
    <property type="component" value="Unassembled WGS sequence"/>
</dbReference>
<comment type="subcellular location">
    <subcellularLocation>
        <location evidence="4">Cytoplasm</location>
    </subcellularLocation>
</comment>
<feature type="site" description="Discriminates between blocked and unblocked aminoacyl-tRNA" evidence="4">
    <location>
        <position position="14"/>
    </location>
</feature>
<comment type="caution">
    <text evidence="5">The sequence shown here is derived from an EMBL/GenBank/DDBJ whole genome shotgun (WGS) entry which is preliminary data.</text>
</comment>
<dbReference type="SUPFAM" id="SSF53178">
    <property type="entry name" value="Peptidyl-tRNA hydrolase-like"/>
    <property type="match status" value="1"/>
</dbReference>
<keyword evidence="2 4" id="KW-0378">Hydrolase</keyword>